<dbReference type="InterPro" id="IPR018253">
    <property type="entry name" value="DnaJ_domain_CS"/>
</dbReference>
<gene>
    <name evidence="2" type="ORF">AQUCO_02300047v1</name>
</gene>
<dbReference type="PRINTS" id="PR00625">
    <property type="entry name" value="JDOMAIN"/>
</dbReference>
<organism evidence="2 3">
    <name type="scientific">Aquilegia coerulea</name>
    <name type="common">Rocky mountain columbine</name>
    <dbReference type="NCBI Taxonomy" id="218851"/>
    <lineage>
        <taxon>Eukaryota</taxon>
        <taxon>Viridiplantae</taxon>
        <taxon>Streptophyta</taxon>
        <taxon>Embryophyta</taxon>
        <taxon>Tracheophyta</taxon>
        <taxon>Spermatophyta</taxon>
        <taxon>Magnoliopsida</taxon>
        <taxon>Ranunculales</taxon>
        <taxon>Ranunculaceae</taxon>
        <taxon>Thalictroideae</taxon>
        <taxon>Aquilegia</taxon>
    </lineage>
</organism>
<dbReference type="InterPro" id="IPR050817">
    <property type="entry name" value="DjlA_DnaK_co-chaperone"/>
</dbReference>
<dbReference type="AlphaFoldDB" id="A0A2G5DBU2"/>
<dbReference type="Pfam" id="PF00226">
    <property type="entry name" value="DnaJ"/>
    <property type="match status" value="1"/>
</dbReference>
<sequence length="136" mass="15777">MDHYKVLGLNNNATKAQIKEAFRKLALKFHPDKHSHSTKIIRDNALLHFKQASEAYEVLIDDTKRAHYNQTFRGATSTSTSGFYGYGYYNNHNYYYATRNQTAYRPHYGGRGPSPNSVFKWGLHLDATLRFLTMCY</sequence>
<accession>A0A2G5DBU2</accession>
<evidence type="ECO:0000259" key="1">
    <source>
        <dbReference type="PROSITE" id="PS50076"/>
    </source>
</evidence>
<reference evidence="2 3" key="1">
    <citation type="submission" date="2017-09" db="EMBL/GenBank/DDBJ databases">
        <title>WGS assembly of Aquilegia coerulea Goldsmith.</title>
        <authorList>
            <person name="Hodges S."/>
            <person name="Kramer E."/>
            <person name="Nordborg M."/>
            <person name="Tomkins J."/>
            <person name="Borevitz J."/>
            <person name="Derieg N."/>
            <person name="Yan J."/>
            <person name="Mihaltcheva S."/>
            <person name="Hayes R.D."/>
            <person name="Rokhsar D."/>
        </authorList>
    </citation>
    <scope>NUCLEOTIDE SEQUENCE [LARGE SCALE GENOMIC DNA]</scope>
    <source>
        <strain evidence="3">cv. Goldsmith</strain>
    </source>
</reference>
<dbReference type="SMART" id="SM00271">
    <property type="entry name" value="DnaJ"/>
    <property type="match status" value="1"/>
</dbReference>
<dbReference type="CDD" id="cd06257">
    <property type="entry name" value="DnaJ"/>
    <property type="match status" value="1"/>
</dbReference>
<dbReference type="InParanoid" id="A0A2G5DBU2"/>
<dbReference type="PANTHER" id="PTHR24074">
    <property type="entry name" value="CO-CHAPERONE PROTEIN DJLA"/>
    <property type="match status" value="1"/>
</dbReference>
<dbReference type="PROSITE" id="PS00636">
    <property type="entry name" value="DNAJ_1"/>
    <property type="match status" value="1"/>
</dbReference>
<dbReference type="PROSITE" id="PS50076">
    <property type="entry name" value="DNAJ_2"/>
    <property type="match status" value="1"/>
</dbReference>
<name>A0A2G5DBU2_AQUCA</name>
<proteinExistence type="predicted"/>
<evidence type="ECO:0000313" key="2">
    <source>
        <dbReference type="EMBL" id="PIA40998.1"/>
    </source>
</evidence>
<dbReference type="InterPro" id="IPR001623">
    <property type="entry name" value="DnaJ_domain"/>
</dbReference>
<dbReference type="InterPro" id="IPR036869">
    <property type="entry name" value="J_dom_sf"/>
</dbReference>
<protein>
    <recommendedName>
        <fullName evidence="1">J domain-containing protein</fullName>
    </recommendedName>
</protein>
<dbReference type="EMBL" id="KZ305040">
    <property type="protein sequence ID" value="PIA40998.1"/>
    <property type="molecule type" value="Genomic_DNA"/>
</dbReference>
<keyword evidence="3" id="KW-1185">Reference proteome</keyword>
<dbReference type="Gene3D" id="1.10.287.110">
    <property type="entry name" value="DnaJ domain"/>
    <property type="match status" value="1"/>
</dbReference>
<dbReference type="OrthoDB" id="442087at2759"/>
<dbReference type="STRING" id="218851.A0A2G5DBU2"/>
<dbReference type="SUPFAM" id="SSF46565">
    <property type="entry name" value="Chaperone J-domain"/>
    <property type="match status" value="1"/>
</dbReference>
<evidence type="ECO:0000313" key="3">
    <source>
        <dbReference type="Proteomes" id="UP000230069"/>
    </source>
</evidence>
<dbReference type="Proteomes" id="UP000230069">
    <property type="component" value="Unassembled WGS sequence"/>
</dbReference>
<feature type="domain" description="J" evidence="1">
    <location>
        <begin position="2"/>
        <end position="72"/>
    </location>
</feature>